<keyword evidence="1" id="KW-0812">Transmembrane</keyword>
<feature type="transmembrane region" description="Helical" evidence="1">
    <location>
        <begin position="38"/>
        <end position="57"/>
    </location>
</feature>
<gene>
    <name evidence="3" type="ORF">N0B31_18570</name>
</gene>
<keyword evidence="4" id="KW-1185">Reference proteome</keyword>
<evidence type="ECO:0000256" key="1">
    <source>
        <dbReference type="SAM" id="Phobius"/>
    </source>
</evidence>
<dbReference type="GeneID" id="74944470"/>
<dbReference type="EMBL" id="CP104003">
    <property type="protein sequence ID" value="UWM54110.1"/>
    <property type="molecule type" value="Genomic_DNA"/>
</dbReference>
<accession>A0A9E7R1P2</accession>
<evidence type="ECO:0000259" key="2">
    <source>
        <dbReference type="Pfam" id="PF25938"/>
    </source>
</evidence>
<evidence type="ECO:0000313" key="3">
    <source>
        <dbReference type="EMBL" id="UWM54110.1"/>
    </source>
</evidence>
<dbReference type="Proteomes" id="UP001057580">
    <property type="component" value="Chromosome"/>
</dbReference>
<dbReference type="KEGG" id="ssai:N0B31_18570"/>
<name>A0A9E7R1P2_9EURY</name>
<dbReference type="Pfam" id="PF25938">
    <property type="entry name" value="DUF7981"/>
    <property type="match status" value="1"/>
</dbReference>
<dbReference type="RefSeq" id="WP_260593104.1">
    <property type="nucleotide sequence ID" value="NZ_CP104003.1"/>
</dbReference>
<keyword evidence="1" id="KW-0472">Membrane</keyword>
<sequence>MEPRTKASLLWGVVGALTFLVGIQGFRLVTGEGATLPVAVGVALLVGVTAAATTYVLDGRLPGPKEQS</sequence>
<feature type="domain" description="DUF7981" evidence="2">
    <location>
        <begin position="1"/>
        <end position="62"/>
    </location>
</feature>
<reference evidence="3" key="1">
    <citation type="submission" date="2022-09" db="EMBL/GenBank/DDBJ databases">
        <title>Diverse halophilic archaea isolated from saline environments.</title>
        <authorList>
            <person name="Cui H.-L."/>
        </authorList>
    </citation>
    <scope>NUCLEOTIDE SEQUENCE</scope>
    <source>
        <strain evidence="3">ZS-35-S2</strain>
    </source>
</reference>
<evidence type="ECO:0000313" key="4">
    <source>
        <dbReference type="Proteomes" id="UP001057580"/>
    </source>
</evidence>
<feature type="transmembrane region" description="Helical" evidence="1">
    <location>
        <begin position="7"/>
        <end position="26"/>
    </location>
</feature>
<keyword evidence="1" id="KW-1133">Transmembrane helix</keyword>
<proteinExistence type="predicted"/>
<organism evidence="3 4">
    <name type="scientific">Salinirubellus salinus</name>
    <dbReference type="NCBI Taxonomy" id="1364945"/>
    <lineage>
        <taxon>Archaea</taxon>
        <taxon>Methanobacteriati</taxon>
        <taxon>Methanobacteriota</taxon>
        <taxon>Stenosarchaea group</taxon>
        <taxon>Halobacteria</taxon>
        <taxon>Halobacteriales</taxon>
        <taxon>Natronomonadaceae</taxon>
        <taxon>Salinirubellus</taxon>
    </lineage>
</organism>
<dbReference type="InterPro" id="IPR058287">
    <property type="entry name" value="DUF7981"/>
</dbReference>
<protein>
    <recommendedName>
        <fullName evidence="2">DUF7981 domain-containing protein</fullName>
    </recommendedName>
</protein>
<dbReference type="AlphaFoldDB" id="A0A9E7R1P2"/>